<evidence type="ECO:0000313" key="1">
    <source>
        <dbReference type="EMBL" id="KAG2389048.1"/>
    </source>
</evidence>
<dbReference type="GeneID" id="68106901"/>
<dbReference type="AlphaFoldDB" id="A0AA88KP51"/>
<proteinExistence type="predicted"/>
<sequence>MDLLKSLTKEKVASNVKLFTETEKVLLGPRNVDHLLALILSPASILDFEEKAQGYQCLQNFSCKQYFPLPQHFNVQALAEKGWKDLKRLIQMMEKEEVAAEKERNALLNIHTLQVKKTKESKQKKPQK</sequence>
<protein>
    <submittedName>
        <fullName evidence="1">Uncharacterized protein</fullName>
    </submittedName>
</protein>
<keyword evidence="2" id="KW-1185">Reference proteome</keyword>
<reference evidence="1 2" key="1">
    <citation type="journal article" date="2018" name="BMC Genomics">
        <title>The genome of Naegleria lovaniensis, the basis for a comparative approach to unravel pathogenicity factors of the human pathogenic amoeba N. fowleri.</title>
        <authorList>
            <person name="Liechti N."/>
            <person name="Schurch N."/>
            <person name="Bruggmann R."/>
            <person name="Wittwer M."/>
        </authorList>
    </citation>
    <scope>NUCLEOTIDE SEQUENCE [LARGE SCALE GENOMIC DNA]</scope>
    <source>
        <strain evidence="1 2">ATCC 30569</strain>
    </source>
</reference>
<accession>A0AA88KP51</accession>
<gene>
    <name evidence="1" type="ORF">C9374_014448</name>
</gene>
<evidence type="ECO:0000313" key="2">
    <source>
        <dbReference type="Proteomes" id="UP000816034"/>
    </source>
</evidence>
<name>A0AA88KP51_NAELO</name>
<dbReference type="Proteomes" id="UP000816034">
    <property type="component" value="Unassembled WGS sequence"/>
</dbReference>
<dbReference type="RefSeq" id="XP_044553040.1">
    <property type="nucleotide sequence ID" value="XM_044690437.1"/>
</dbReference>
<comment type="caution">
    <text evidence="1">The sequence shown here is derived from an EMBL/GenBank/DDBJ whole genome shotgun (WGS) entry which is preliminary data.</text>
</comment>
<dbReference type="EMBL" id="PYSW02000008">
    <property type="protein sequence ID" value="KAG2389048.1"/>
    <property type="molecule type" value="Genomic_DNA"/>
</dbReference>
<organism evidence="1 2">
    <name type="scientific">Naegleria lovaniensis</name>
    <name type="common">Amoeba</name>
    <dbReference type="NCBI Taxonomy" id="51637"/>
    <lineage>
        <taxon>Eukaryota</taxon>
        <taxon>Discoba</taxon>
        <taxon>Heterolobosea</taxon>
        <taxon>Tetramitia</taxon>
        <taxon>Eutetramitia</taxon>
        <taxon>Vahlkampfiidae</taxon>
        <taxon>Naegleria</taxon>
    </lineage>
</organism>